<dbReference type="InterPro" id="IPR020825">
    <property type="entry name" value="Phe-tRNA_synthase-like_B3/B4"/>
</dbReference>
<keyword evidence="10 12" id="KW-0648">Protein biosynthesis</keyword>
<dbReference type="RefSeq" id="WP_015324458.1">
    <property type="nucleotide sequence ID" value="NC_019977.1"/>
</dbReference>
<comment type="subunit">
    <text evidence="12">Tetramer of two alpha and two beta subunits.</text>
</comment>
<keyword evidence="11 12" id="KW-0030">Aminoacyl-tRNA synthetase</keyword>
<dbReference type="GO" id="GO:0003723">
    <property type="term" value="F:RNA binding"/>
    <property type="evidence" value="ECO:0007669"/>
    <property type="project" value="InterPro"/>
</dbReference>
<dbReference type="GO" id="GO:0000287">
    <property type="term" value="F:magnesium ion binding"/>
    <property type="evidence" value="ECO:0007669"/>
    <property type="project" value="InterPro"/>
</dbReference>
<evidence type="ECO:0000256" key="2">
    <source>
        <dbReference type="ARBA" id="ARBA00004496"/>
    </source>
</evidence>
<dbReference type="EC" id="6.1.1.20" evidence="12"/>
<evidence type="ECO:0000256" key="7">
    <source>
        <dbReference type="ARBA" id="ARBA00022741"/>
    </source>
</evidence>
<dbReference type="NCBIfam" id="TIGR00471">
    <property type="entry name" value="pheT_arch"/>
    <property type="match status" value="1"/>
</dbReference>
<evidence type="ECO:0000256" key="5">
    <source>
        <dbReference type="ARBA" id="ARBA00022598"/>
    </source>
</evidence>
<keyword evidence="5 12" id="KW-0436">Ligase</keyword>
<keyword evidence="6 12" id="KW-0479">Metal-binding</keyword>
<dbReference type="SMART" id="SM00873">
    <property type="entry name" value="B3_4"/>
    <property type="match status" value="1"/>
</dbReference>
<keyword evidence="4 12" id="KW-0963">Cytoplasm</keyword>
<organism evidence="14 15">
    <name type="scientific">Methanomethylovorans hollandica (strain DSM 15978 / NBRC 107637 / DMS1)</name>
    <dbReference type="NCBI Taxonomy" id="867904"/>
    <lineage>
        <taxon>Archaea</taxon>
        <taxon>Methanobacteriati</taxon>
        <taxon>Methanobacteriota</taxon>
        <taxon>Stenosarchaea group</taxon>
        <taxon>Methanomicrobia</taxon>
        <taxon>Methanosarcinales</taxon>
        <taxon>Methanosarcinaceae</taxon>
        <taxon>Methanomethylovorans</taxon>
    </lineage>
</organism>
<evidence type="ECO:0000256" key="4">
    <source>
        <dbReference type="ARBA" id="ARBA00022490"/>
    </source>
</evidence>
<evidence type="ECO:0000313" key="14">
    <source>
        <dbReference type="EMBL" id="AGB49292.1"/>
    </source>
</evidence>
<feature type="binding site" evidence="12">
    <location>
        <position position="333"/>
    </location>
    <ligand>
        <name>Mg(2+)</name>
        <dbReference type="ChEBI" id="CHEBI:18420"/>
        <note>shared with alpha subunit</note>
    </ligand>
</feature>
<dbReference type="InterPro" id="IPR022918">
    <property type="entry name" value="Phe_tRNA_ligase_beta2_arc"/>
</dbReference>
<dbReference type="CDD" id="cd00769">
    <property type="entry name" value="PheRS_beta_core"/>
    <property type="match status" value="1"/>
</dbReference>
<dbReference type="Gene3D" id="3.30.930.10">
    <property type="entry name" value="Bira Bifunctional Protein, Domain 2"/>
    <property type="match status" value="1"/>
</dbReference>
<dbReference type="STRING" id="867904.Metho_1056"/>
<sequence>MPVITLDYNDLEKLTGADRKTIVSRIPMIGADVERLEDDHVDVEFFPSRPDLYSVEGAARAMRGFLGIEKGLCEYEVRPYSVEIYKDAAIDDVRPVLGCAVVRGMKFTSSSIKSLMDLQEDLHWAIGRNRKKVSIGVHDMAHIKPPFKYQAVDPDFRFVPLDFTEPLSMREIIEKHPKGVRFAHLVEGLSKYPLITDANGNVLSFPPIINGTLTRVHENTTDLFIDVTGLSDAVYTALIIVTSALAERGGQIEFVRIINADGTENITPDMAPEIRHLTSVEVLDLSGIDLSPEEIVAMLESMRFGAKVLEDGTVEVQVPRYRADILDNSDLIEDIAIAYGYKSIKPILPMNATIGTQHPVSLERGHIRSIMVGLGFSEVMPFTLTSEKVHFEWMCRPVTDDVTCVMHPISEEQTMVRTTLLPNLMEILSLNQHRELPQRIFEVGEVVVNGKNCLHLAAVSIHAGANFTEVRELLEALMREKQMLYEVVESEDPAFLNGRRADILVNGSKVGVIGEIYPQVLVNFGLGQPVVGFEIKLL</sequence>
<dbReference type="FunFam" id="3.50.40.10:FF:000003">
    <property type="entry name" value="Phenylalanine--tRNA ligase beta subunit"/>
    <property type="match status" value="1"/>
</dbReference>
<dbReference type="KEGG" id="mhz:Metho_1056"/>
<evidence type="ECO:0000256" key="10">
    <source>
        <dbReference type="ARBA" id="ARBA00022917"/>
    </source>
</evidence>
<comment type="subcellular location">
    <subcellularLocation>
        <location evidence="2 12">Cytoplasm</location>
    </subcellularLocation>
</comment>
<feature type="binding site" evidence="12">
    <location>
        <position position="334"/>
    </location>
    <ligand>
        <name>Mg(2+)</name>
        <dbReference type="ChEBI" id="CHEBI:18420"/>
        <note>shared with alpha subunit</note>
    </ligand>
</feature>
<keyword evidence="15" id="KW-1185">Reference proteome</keyword>
<dbReference type="PANTHER" id="PTHR10947:SF0">
    <property type="entry name" value="PHENYLALANINE--TRNA LIGASE BETA SUBUNIT"/>
    <property type="match status" value="1"/>
</dbReference>
<comment type="catalytic activity">
    <reaction evidence="12">
        <text>tRNA(Phe) + L-phenylalanine + ATP = L-phenylalanyl-tRNA(Phe) + AMP + diphosphate + H(+)</text>
        <dbReference type="Rhea" id="RHEA:19413"/>
        <dbReference type="Rhea" id="RHEA-COMP:9668"/>
        <dbReference type="Rhea" id="RHEA-COMP:9699"/>
        <dbReference type="ChEBI" id="CHEBI:15378"/>
        <dbReference type="ChEBI" id="CHEBI:30616"/>
        <dbReference type="ChEBI" id="CHEBI:33019"/>
        <dbReference type="ChEBI" id="CHEBI:58095"/>
        <dbReference type="ChEBI" id="CHEBI:78442"/>
        <dbReference type="ChEBI" id="CHEBI:78531"/>
        <dbReference type="ChEBI" id="CHEBI:456215"/>
        <dbReference type="EC" id="6.1.1.20"/>
    </reaction>
</comment>
<feature type="binding site" evidence="12">
    <location>
        <position position="324"/>
    </location>
    <ligand>
        <name>Mg(2+)</name>
        <dbReference type="ChEBI" id="CHEBI:18420"/>
        <note>shared with alpha subunit</note>
    </ligand>
</feature>
<dbReference type="Gene3D" id="3.50.40.10">
    <property type="entry name" value="Phenylalanyl-trna Synthetase, Chain B, domain 3"/>
    <property type="match status" value="1"/>
</dbReference>
<dbReference type="PROSITE" id="PS51483">
    <property type="entry name" value="B5"/>
    <property type="match status" value="1"/>
</dbReference>
<reference evidence="15" key="1">
    <citation type="submission" date="2012-02" db="EMBL/GenBank/DDBJ databases">
        <title>Complete sequence of chromosome of Methanomethylovorans hollandica DSM 15978.</title>
        <authorList>
            <person name="Lucas S."/>
            <person name="Copeland A."/>
            <person name="Lapidus A."/>
            <person name="Glavina del Rio T."/>
            <person name="Dalin E."/>
            <person name="Tice H."/>
            <person name="Bruce D."/>
            <person name="Goodwin L."/>
            <person name="Pitluck S."/>
            <person name="Peters L."/>
            <person name="Mikhailova N."/>
            <person name="Held B."/>
            <person name="Kyrpides N."/>
            <person name="Mavromatis K."/>
            <person name="Ivanova N."/>
            <person name="Brettin T."/>
            <person name="Detter J.C."/>
            <person name="Han C."/>
            <person name="Larimer F."/>
            <person name="Land M."/>
            <person name="Hauser L."/>
            <person name="Markowitz V."/>
            <person name="Cheng J.-F."/>
            <person name="Hugenholtz P."/>
            <person name="Woyke T."/>
            <person name="Wu D."/>
            <person name="Spring S."/>
            <person name="Schroeder M."/>
            <person name="Brambilla E."/>
            <person name="Klenk H.-P."/>
            <person name="Eisen J.A."/>
        </authorList>
    </citation>
    <scope>NUCLEOTIDE SEQUENCE [LARGE SCALE GENOMIC DNA]</scope>
    <source>
        <strain evidence="15">DSM 15978 / NBRC 107637 / DMS1</strain>
    </source>
</reference>
<evidence type="ECO:0000256" key="11">
    <source>
        <dbReference type="ARBA" id="ARBA00023146"/>
    </source>
</evidence>
<dbReference type="InterPro" id="IPR004531">
    <property type="entry name" value="Phe-tRNA-synth_IIc_bsu_arc_euk"/>
</dbReference>
<dbReference type="InterPro" id="IPR045060">
    <property type="entry name" value="Phe-tRNA-ligase_IIc_bsu"/>
</dbReference>
<comment type="similarity">
    <text evidence="3 12">Belongs to the phenylalanyl-tRNA synthetase beta subunit family. Type 2 subfamily.</text>
</comment>
<dbReference type="AlphaFoldDB" id="L0KV45"/>
<protein>
    <recommendedName>
        <fullName evidence="12">Phenylalanine--tRNA ligase beta subunit</fullName>
        <ecNumber evidence="12">6.1.1.20</ecNumber>
    </recommendedName>
    <alternativeName>
        <fullName evidence="12">Phenylalanyl-tRNA synthetase beta subunit</fullName>
        <shortName evidence="12">PheRS</shortName>
    </alternativeName>
</protein>
<dbReference type="GO" id="GO:0005524">
    <property type="term" value="F:ATP binding"/>
    <property type="evidence" value="ECO:0007669"/>
    <property type="project" value="UniProtKB-UniRule"/>
</dbReference>
<dbReference type="InterPro" id="IPR045864">
    <property type="entry name" value="aa-tRNA-synth_II/BPL/LPL"/>
</dbReference>
<evidence type="ECO:0000256" key="3">
    <source>
        <dbReference type="ARBA" id="ARBA00007438"/>
    </source>
</evidence>
<dbReference type="Proteomes" id="UP000010866">
    <property type="component" value="Chromosome"/>
</dbReference>
<evidence type="ECO:0000256" key="9">
    <source>
        <dbReference type="ARBA" id="ARBA00022842"/>
    </source>
</evidence>
<keyword evidence="9 12" id="KW-0460">Magnesium</keyword>
<dbReference type="EMBL" id="CP003362">
    <property type="protein sequence ID" value="AGB49292.1"/>
    <property type="molecule type" value="Genomic_DNA"/>
</dbReference>
<dbReference type="HAMAP" id="MF_00284">
    <property type="entry name" value="Phe_tRNA_synth_beta2"/>
    <property type="match status" value="1"/>
</dbReference>
<evidence type="ECO:0000256" key="6">
    <source>
        <dbReference type="ARBA" id="ARBA00022723"/>
    </source>
</evidence>
<comment type="cofactor">
    <cofactor evidence="1 12">
        <name>Mg(2+)</name>
        <dbReference type="ChEBI" id="CHEBI:18420"/>
    </cofactor>
</comment>
<feature type="binding site" evidence="12">
    <location>
        <position position="330"/>
    </location>
    <ligand>
        <name>Mg(2+)</name>
        <dbReference type="ChEBI" id="CHEBI:18420"/>
        <note>shared with alpha subunit</note>
    </ligand>
</feature>
<dbReference type="InterPro" id="IPR005147">
    <property type="entry name" value="tRNA_synthase_B5-dom"/>
</dbReference>
<accession>L0KV45</accession>
<proteinExistence type="inferred from homology"/>
<feature type="domain" description="B5" evidence="13">
    <location>
        <begin position="270"/>
        <end position="346"/>
    </location>
</feature>
<dbReference type="PANTHER" id="PTHR10947">
    <property type="entry name" value="PHENYLALANYL-TRNA SYNTHETASE BETA CHAIN AND LEUCINE-RICH REPEAT-CONTAINING PROTEIN 47"/>
    <property type="match status" value="1"/>
</dbReference>
<dbReference type="Pfam" id="PF03483">
    <property type="entry name" value="B3_4"/>
    <property type="match status" value="1"/>
</dbReference>
<dbReference type="SUPFAM" id="SSF55681">
    <property type="entry name" value="Class II aaRS and biotin synthetases"/>
    <property type="match status" value="1"/>
</dbReference>
<dbReference type="FunFam" id="3.30.56.10:FF:000011">
    <property type="entry name" value="Phenylalanine--tRNA ligase beta subunit"/>
    <property type="match status" value="1"/>
</dbReference>
<evidence type="ECO:0000256" key="1">
    <source>
        <dbReference type="ARBA" id="ARBA00001946"/>
    </source>
</evidence>
<dbReference type="OrthoDB" id="10073at2157"/>
<keyword evidence="7 12" id="KW-0547">Nucleotide-binding</keyword>
<evidence type="ECO:0000256" key="8">
    <source>
        <dbReference type="ARBA" id="ARBA00022840"/>
    </source>
</evidence>
<evidence type="ECO:0000313" key="15">
    <source>
        <dbReference type="Proteomes" id="UP000010866"/>
    </source>
</evidence>
<dbReference type="GO" id="GO:0009328">
    <property type="term" value="C:phenylalanine-tRNA ligase complex"/>
    <property type="evidence" value="ECO:0007669"/>
    <property type="project" value="TreeGrafter"/>
</dbReference>
<dbReference type="GO" id="GO:0004826">
    <property type="term" value="F:phenylalanine-tRNA ligase activity"/>
    <property type="evidence" value="ECO:0007669"/>
    <property type="project" value="UniProtKB-UniRule"/>
</dbReference>
<keyword evidence="8 12" id="KW-0067">ATP-binding</keyword>
<dbReference type="Pfam" id="PF17759">
    <property type="entry name" value="tRNA_synthFbeta"/>
    <property type="match status" value="1"/>
</dbReference>
<dbReference type="SUPFAM" id="SSF46955">
    <property type="entry name" value="Putative DNA-binding domain"/>
    <property type="match status" value="2"/>
</dbReference>
<dbReference type="Pfam" id="PF03484">
    <property type="entry name" value="B5"/>
    <property type="match status" value="1"/>
</dbReference>
<dbReference type="Gene3D" id="3.30.56.10">
    <property type="match status" value="2"/>
</dbReference>
<name>L0KV45_METHD</name>
<dbReference type="GO" id="GO:0006432">
    <property type="term" value="P:phenylalanyl-tRNA aminoacylation"/>
    <property type="evidence" value="ECO:0007669"/>
    <property type="project" value="UniProtKB-UniRule"/>
</dbReference>
<dbReference type="InterPro" id="IPR041616">
    <property type="entry name" value="PheRS_beta_core"/>
</dbReference>
<dbReference type="GeneID" id="14406865"/>
<evidence type="ECO:0000259" key="13">
    <source>
        <dbReference type="PROSITE" id="PS51483"/>
    </source>
</evidence>
<gene>
    <name evidence="12" type="primary">pheT</name>
    <name evidence="14" type="ordered locus">Metho_1056</name>
</gene>
<dbReference type="InterPro" id="IPR005146">
    <property type="entry name" value="B3/B4_tRNA-bd"/>
</dbReference>
<evidence type="ECO:0000256" key="12">
    <source>
        <dbReference type="HAMAP-Rule" id="MF_00284"/>
    </source>
</evidence>
<dbReference type="InterPro" id="IPR009061">
    <property type="entry name" value="DNA-bd_dom_put_sf"/>
</dbReference>
<dbReference type="SMART" id="SM00874">
    <property type="entry name" value="B5"/>
    <property type="match status" value="1"/>
</dbReference>
<dbReference type="HOGENOM" id="CLU_020279_3_0_2"/>